<sequence>MNLTDPLLLSKSEQLDQLINEYQKLMMDAESYLKTQKI</sequence>
<dbReference type="EMBL" id="JAVDWA010000006">
    <property type="protein sequence ID" value="MDR7074229.1"/>
    <property type="molecule type" value="Genomic_DNA"/>
</dbReference>
<keyword evidence="3" id="KW-1185">Reference proteome</keyword>
<comment type="caution">
    <text evidence="2">The sequence shown here is derived from an EMBL/GenBank/DDBJ whole genome shotgun (WGS) entry which is preliminary data.</text>
</comment>
<dbReference type="Pfam" id="PF09388">
    <property type="entry name" value="SpoOE-like"/>
    <property type="match status" value="1"/>
</dbReference>
<evidence type="ECO:0000313" key="2">
    <source>
        <dbReference type="EMBL" id="MDR7074229.1"/>
    </source>
</evidence>
<organism evidence="2 3">
    <name type="scientific">Fictibacillus barbaricus</name>
    <dbReference type="NCBI Taxonomy" id="182136"/>
    <lineage>
        <taxon>Bacteria</taxon>
        <taxon>Bacillati</taxon>
        <taxon>Bacillota</taxon>
        <taxon>Bacilli</taxon>
        <taxon>Bacillales</taxon>
        <taxon>Fictibacillaceae</taxon>
        <taxon>Fictibacillus</taxon>
    </lineage>
</organism>
<keyword evidence="1" id="KW-0175">Coiled coil</keyword>
<evidence type="ECO:0000256" key="1">
    <source>
        <dbReference type="SAM" id="Coils"/>
    </source>
</evidence>
<reference evidence="2 3" key="1">
    <citation type="submission" date="2023-07" db="EMBL/GenBank/DDBJ databases">
        <title>Sorghum-associated microbial communities from plants grown in Nebraska, USA.</title>
        <authorList>
            <person name="Schachtman D."/>
        </authorList>
    </citation>
    <scope>NUCLEOTIDE SEQUENCE [LARGE SCALE GENOMIC DNA]</scope>
    <source>
        <strain evidence="2 3">BE211</strain>
    </source>
</reference>
<protein>
    <recommendedName>
        <fullName evidence="4">Spo0E like sporulation regulatory protein</fullName>
    </recommendedName>
</protein>
<name>A0ABU1U416_9BACL</name>
<dbReference type="SUPFAM" id="SSF140500">
    <property type="entry name" value="BAS1536-like"/>
    <property type="match status" value="1"/>
</dbReference>
<dbReference type="InterPro" id="IPR036638">
    <property type="entry name" value="HLH_DNA-bd_sf"/>
</dbReference>
<dbReference type="Proteomes" id="UP001258181">
    <property type="component" value="Unassembled WGS sequence"/>
</dbReference>
<evidence type="ECO:0000313" key="3">
    <source>
        <dbReference type="Proteomes" id="UP001258181"/>
    </source>
</evidence>
<feature type="coiled-coil region" evidence="1">
    <location>
        <begin position="8"/>
        <end position="35"/>
    </location>
</feature>
<gene>
    <name evidence="2" type="ORF">J2X07_003224</name>
</gene>
<accession>A0ABU1U416</accession>
<evidence type="ECO:0008006" key="4">
    <source>
        <dbReference type="Google" id="ProtNLM"/>
    </source>
</evidence>
<dbReference type="InterPro" id="IPR018540">
    <property type="entry name" value="Spo0E-like"/>
</dbReference>
<dbReference type="InterPro" id="IPR037208">
    <property type="entry name" value="Spo0E-like_sf"/>
</dbReference>
<proteinExistence type="predicted"/>
<dbReference type="Gene3D" id="4.10.280.10">
    <property type="entry name" value="Helix-loop-helix DNA-binding domain"/>
    <property type="match status" value="1"/>
</dbReference>